<dbReference type="EMBL" id="WUYC01000004">
    <property type="protein sequence ID" value="MBM4716958.1"/>
    <property type="molecule type" value="Genomic_DNA"/>
</dbReference>
<evidence type="ECO:0000256" key="1">
    <source>
        <dbReference type="SAM" id="Phobius"/>
    </source>
</evidence>
<organism evidence="2 3">
    <name type="scientific">Rhodococcus hoagii</name>
    <name type="common">Corynebacterium equii</name>
    <dbReference type="NCBI Taxonomy" id="43767"/>
    <lineage>
        <taxon>Bacteria</taxon>
        <taxon>Bacillati</taxon>
        <taxon>Actinomycetota</taxon>
        <taxon>Actinomycetes</taxon>
        <taxon>Mycobacteriales</taxon>
        <taxon>Nocardiaceae</taxon>
        <taxon>Prescottella</taxon>
    </lineage>
</organism>
<feature type="transmembrane region" description="Helical" evidence="1">
    <location>
        <begin position="68"/>
        <end position="87"/>
    </location>
</feature>
<feature type="transmembrane region" description="Helical" evidence="1">
    <location>
        <begin position="26"/>
        <end position="47"/>
    </location>
</feature>
<protein>
    <submittedName>
        <fullName evidence="2">Uncharacterized protein</fullName>
    </submittedName>
</protein>
<keyword evidence="1" id="KW-1133">Transmembrane helix</keyword>
<comment type="caution">
    <text evidence="2">The sequence shown here is derived from an EMBL/GenBank/DDBJ whole genome shotgun (WGS) entry which is preliminary data.</text>
</comment>
<reference evidence="2" key="1">
    <citation type="submission" date="2019-11" db="EMBL/GenBank/DDBJ databases">
        <title>Spread of Macrolides and rifampicin resistant Rhodococcus equi in clinical isolates in the USA.</title>
        <authorList>
            <person name="Alvarez-Narvaez S."/>
            <person name="Huber L."/>
            <person name="Cohen N.D."/>
            <person name="Slovis N."/>
            <person name="Greiter M."/>
            <person name="Giguere S."/>
            <person name="Hart K."/>
        </authorList>
    </citation>
    <scope>NUCLEOTIDE SEQUENCE</scope>
    <source>
        <strain evidence="2">Lh_5</strain>
    </source>
</reference>
<keyword evidence="1" id="KW-0812">Transmembrane</keyword>
<feature type="transmembrane region" description="Helical" evidence="1">
    <location>
        <begin position="93"/>
        <end position="114"/>
    </location>
</feature>
<name>A0AAE2WA50_RHOHA</name>
<evidence type="ECO:0000313" key="2">
    <source>
        <dbReference type="EMBL" id="MBM4716958.1"/>
    </source>
</evidence>
<dbReference type="RefSeq" id="WP_084979907.1">
    <property type="nucleotide sequence ID" value="NZ_AP024192.1"/>
</dbReference>
<gene>
    <name evidence="2" type="ORF">GS551_22620</name>
</gene>
<accession>A0AAE2WA50</accession>
<proteinExistence type="predicted"/>
<dbReference type="Proteomes" id="UP000706122">
    <property type="component" value="Unassembled WGS sequence"/>
</dbReference>
<dbReference type="AlphaFoldDB" id="A0AAE2WA50"/>
<sequence>MGVWFVAIVSAGVALSVAPPSTGLAVVSALVTCVGGALAAAATARTLRENRGLRLPWSGRPPVRPRRWDLLSGSGAPMVAFGAGVFGRTVGSPTAAVVLPIAVVAVLTGVLCAAQWRHNRHVVTS</sequence>
<keyword evidence="1" id="KW-0472">Membrane</keyword>
<evidence type="ECO:0000313" key="3">
    <source>
        <dbReference type="Proteomes" id="UP000706122"/>
    </source>
</evidence>